<dbReference type="EMBL" id="JBHSMT010000028">
    <property type="protein sequence ID" value="MFC5475559.1"/>
    <property type="molecule type" value="Genomic_DNA"/>
</dbReference>
<feature type="compositionally biased region" description="Low complexity" evidence="1">
    <location>
        <begin position="344"/>
        <end position="355"/>
    </location>
</feature>
<dbReference type="RefSeq" id="WP_378998966.1">
    <property type="nucleotide sequence ID" value="NZ_JBHSMT010000028.1"/>
</dbReference>
<feature type="region of interest" description="Disordered" evidence="1">
    <location>
        <begin position="246"/>
        <end position="270"/>
    </location>
</feature>
<keyword evidence="3" id="KW-1185">Reference proteome</keyword>
<protein>
    <submittedName>
        <fullName evidence="2">Uncharacterized protein</fullName>
    </submittedName>
</protein>
<name>A0ABW0MBF9_9BURK</name>
<gene>
    <name evidence="2" type="ORF">ACFPM8_16480</name>
</gene>
<accession>A0ABW0MBF9</accession>
<sequence>MVARQPIASMRLPCAAGSGLRLVGQRIGWPAIHPALNLTFLQPARPASVDPAPPAHWLHLLYHLIRSVELRIGRPDMQRRRESHSAPRLSRPGSLAPGYPLRRRKRMQLPSRMPERPVATGQMGAAGVPHESGQSSLFYLFRSADAAGVTGMRGGFEGAAQRLVLLASRARSEPSRQSLRGTRRPALIQNLIERSHRTFISPFVIGAAAASGQPQQTISQRLTERGNRRPYATLAADSIVSAGRWRRQTSGRTRQFDLQQRREPTAAATPKSRVAPALRFVSRQSGPLRIAPSAAARSQQLTQTQLRQYRYLAGSDVGRQREPGVAVFHALHQLFQRQRHTGRQHAAPAQQQARVGGRRRQRQDIRPTAVLSAPSPRSLVAGNGRHRPSMLQHLSQPGAVAAASSAIPAPAAVAAAEQLSQLGRYRPGPASALAFRQSNQVRQADVQRQIERIEHTVHTKVVREIMHHSHSQQQVRGAVEDALLSPQLLQSLARKIHATIEQRAAIDRYRKGGR</sequence>
<feature type="region of interest" description="Disordered" evidence="1">
    <location>
        <begin position="338"/>
        <end position="368"/>
    </location>
</feature>
<proteinExistence type="predicted"/>
<organism evidence="2 3">
    <name type="scientific">Paraherbaspirillum soli</name>
    <dbReference type="NCBI Taxonomy" id="631222"/>
    <lineage>
        <taxon>Bacteria</taxon>
        <taxon>Pseudomonadati</taxon>
        <taxon>Pseudomonadota</taxon>
        <taxon>Betaproteobacteria</taxon>
        <taxon>Burkholderiales</taxon>
        <taxon>Oxalobacteraceae</taxon>
        <taxon>Paraherbaspirillum</taxon>
    </lineage>
</organism>
<feature type="region of interest" description="Disordered" evidence="1">
    <location>
        <begin position="77"/>
        <end position="127"/>
    </location>
</feature>
<dbReference type="Proteomes" id="UP001596045">
    <property type="component" value="Unassembled WGS sequence"/>
</dbReference>
<evidence type="ECO:0000256" key="1">
    <source>
        <dbReference type="SAM" id="MobiDB-lite"/>
    </source>
</evidence>
<evidence type="ECO:0000313" key="3">
    <source>
        <dbReference type="Proteomes" id="UP001596045"/>
    </source>
</evidence>
<comment type="caution">
    <text evidence="2">The sequence shown here is derived from an EMBL/GenBank/DDBJ whole genome shotgun (WGS) entry which is preliminary data.</text>
</comment>
<evidence type="ECO:0000313" key="2">
    <source>
        <dbReference type="EMBL" id="MFC5475559.1"/>
    </source>
</evidence>
<reference evidence="3" key="1">
    <citation type="journal article" date="2019" name="Int. J. Syst. Evol. Microbiol.">
        <title>The Global Catalogue of Microorganisms (GCM) 10K type strain sequencing project: providing services to taxonomists for standard genome sequencing and annotation.</title>
        <authorList>
            <consortium name="The Broad Institute Genomics Platform"/>
            <consortium name="The Broad Institute Genome Sequencing Center for Infectious Disease"/>
            <person name="Wu L."/>
            <person name="Ma J."/>
        </authorList>
    </citation>
    <scope>NUCLEOTIDE SEQUENCE [LARGE SCALE GENOMIC DNA]</scope>
    <source>
        <strain evidence="3">JCM 17066</strain>
    </source>
</reference>